<evidence type="ECO:0000313" key="8">
    <source>
        <dbReference type="EMBL" id="APB33427.1"/>
    </source>
</evidence>
<comment type="similarity">
    <text evidence="2">Belongs to the UPF0718 family.</text>
</comment>
<feature type="transmembrane region" description="Helical" evidence="7">
    <location>
        <begin position="116"/>
        <end position="134"/>
    </location>
</feature>
<dbReference type="GO" id="GO:0005886">
    <property type="term" value="C:plasma membrane"/>
    <property type="evidence" value="ECO:0007669"/>
    <property type="project" value="UniProtKB-SubCell"/>
</dbReference>
<name>A0A1J0ABX3_9CYAN</name>
<comment type="subcellular location">
    <subcellularLocation>
        <location evidence="1">Cell membrane</location>
        <topology evidence="1">Multi-pass membrane protein</topology>
    </subcellularLocation>
</comment>
<dbReference type="Pfam" id="PF03773">
    <property type="entry name" value="ArsP_1"/>
    <property type="match status" value="1"/>
</dbReference>
<accession>A0A1J0ABX3</accession>
<dbReference type="AlphaFoldDB" id="A0A1J0ABX3"/>
<gene>
    <name evidence="8" type="ORF">GlitD10_1107</name>
</gene>
<reference evidence="8 9" key="1">
    <citation type="submission" date="2016-10" db="EMBL/GenBank/DDBJ databases">
        <title>Description of Gloeomargarita lithophora gen. nov., sp. nov., a thylakoid-bearing basal-branching cyanobacterium with intracellular carbonates, and proposal for Gloeomargaritales ord. nov.</title>
        <authorList>
            <person name="Moreira D."/>
            <person name="Tavera R."/>
            <person name="Benzerara K."/>
            <person name="Skouri-Panet F."/>
            <person name="Couradeau E."/>
            <person name="Gerard E."/>
            <person name="Loussert C."/>
            <person name="Novelo E."/>
            <person name="Zivanovic Y."/>
            <person name="Lopez-Garcia P."/>
        </authorList>
    </citation>
    <scope>NUCLEOTIDE SEQUENCE [LARGE SCALE GENOMIC DNA]</scope>
    <source>
        <strain evidence="8 9">D10</strain>
    </source>
</reference>
<feature type="transmembrane region" description="Helical" evidence="7">
    <location>
        <begin position="213"/>
        <end position="230"/>
    </location>
</feature>
<evidence type="ECO:0000313" key="9">
    <source>
        <dbReference type="Proteomes" id="UP000180235"/>
    </source>
</evidence>
<dbReference type="RefSeq" id="WP_071454015.1">
    <property type="nucleotide sequence ID" value="NZ_CP017675.1"/>
</dbReference>
<keyword evidence="3" id="KW-1003">Cell membrane</keyword>
<keyword evidence="6 7" id="KW-0472">Membrane</keyword>
<organism evidence="8 9">
    <name type="scientific">Gloeomargarita lithophora Alchichica-D10</name>
    <dbReference type="NCBI Taxonomy" id="1188229"/>
    <lineage>
        <taxon>Bacteria</taxon>
        <taxon>Bacillati</taxon>
        <taxon>Cyanobacteriota</taxon>
        <taxon>Cyanophyceae</taxon>
        <taxon>Gloeomargaritales</taxon>
        <taxon>Gloeomargaritaceae</taxon>
        <taxon>Gloeomargarita</taxon>
    </lineage>
</organism>
<evidence type="ECO:0000256" key="7">
    <source>
        <dbReference type="SAM" id="Phobius"/>
    </source>
</evidence>
<feature type="transmembrane region" description="Helical" evidence="7">
    <location>
        <begin position="242"/>
        <end position="259"/>
    </location>
</feature>
<evidence type="ECO:0000256" key="3">
    <source>
        <dbReference type="ARBA" id="ARBA00022475"/>
    </source>
</evidence>
<proteinExistence type="inferred from homology"/>
<feature type="transmembrane region" description="Helical" evidence="7">
    <location>
        <begin position="265"/>
        <end position="286"/>
    </location>
</feature>
<keyword evidence="4 7" id="KW-0812">Transmembrane</keyword>
<evidence type="ECO:0000256" key="5">
    <source>
        <dbReference type="ARBA" id="ARBA00022989"/>
    </source>
</evidence>
<dbReference type="KEGG" id="glt:GlitD10_1107"/>
<evidence type="ECO:0000256" key="6">
    <source>
        <dbReference type="ARBA" id="ARBA00023136"/>
    </source>
</evidence>
<dbReference type="InterPro" id="IPR052923">
    <property type="entry name" value="UPF0718"/>
</dbReference>
<dbReference type="InterPro" id="IPR005524">
    <property type="entry name" value="DUF318"/>
</dbReference>
<dbReference type="OrthoDB" id="9810876at2"/>
<feature type="transmembrane region" description="Helical" evidence="7">
    <location>
        <begin position="12"/>
        <end position="36"/>
    </location>
</feature>
<feature type="transmembrane region" description="Helical" evidence="7">
    <location>
        <begin position="48"/>
        <end position="65"/>
    </location>
</feature>
<keyword evidence="5 7" id="KW-1133">Transmembrane helix</keyword>
<evidence type="ECO:0000256" key="2">
    <source>
        <dbReference type="ARBA" id="ARBA00006386"/>
    </source>
</evidence>
<evidence type="ECO:0000256" key="4">
    <source>
        <dbReference type="ARBA" id="ARBA00022692"/>
    </source>
</evidence>
<feature type="transmembrane region" description="Helical" evidence="7">
    <location>
        <begin position="307"/>
        <end position="328"/>
    </location>
</feature>
<dbReference type="PANTHER" id="PTHR34184:SF4">
    <property type="entry name" value="UPF0718 PROTEIN YCGR"/>
    <property type="match status" value="1"/>
</dbReference>
<dbReference type="PANTHER" id="PTHR34184">
    <property type="entry name" value="UPF0718 PROTEIN YCGR"/>
    <property type="match status" value="1"/>
</dbReference>
<dbReference type="STRING" id="1188229.GlitD10_1107"/>
<dbReference type="EMBL" id="CP017675">
    <property type="protein sequence ID" value="APB33427.1"/>
    <property type="molecule type" value="Genomic_DNA"/>
</dbReference>
<sequence length="329" mass="35060">MAALQQGLTLFFSLLVEAIPFLLLGVLFSSILLLWVEPEQLLKLLPRHPLGGAIAGAVLGCLLPVCECGNVPVARRLLTQGMPSAVAVGFLLGAPTINPIVIWSTWVAFRDQPVMVWGRVVLTLFVAVVVGWVFSVQQDLRPFLQPAVAQALPVGQPLREPVLAAVPTGNFFALAGGKTLPLETTGWNASRLLSRRGRWQMVWVNALTELRELGGVLILGTAVAAAIQVLTPREVILGLGQGPVTSVVAMLVLGTVVSICSTVDAFFALSFAGSFTAGALLAFLVFGPMVDLKGVSLLLTVFRPRAVLYLFLLAGLLTFVLTLAMNLYL</sequence>
<protein>
    <submittedName>
        <fullName evidence="8">Permease</fullName>
    </submittedName>
</protein>
<keyword evidence="9" id="KW-1185">Reference proteome</keyword>
<feature type="transmembrane region" description="Helical" evidence="7">
    <location>
        <begin position="85"/>
        <end position="109"/>
    </location>
</feature>
<dbReference type="Proteomes" id="UP000180235">
    <property type="component" value="Chromosome"/>
</dbReference>
<evidence type="ECO:0000256" key="1">
    <source>
        <dbReference type="ARBA" id="ARBA00004651"/>
    </source>
</evidence>